<dbReference type="InterPro" id="IPR005119">
    <property type="entry name" value="LysR_subst-bd"/>
</dbReference>
<proteinExistence type="inferred from homology"/>
<dbReference type="PRINTS" id="PR00039">
    <property type="entry name" value="HTHLYSR"/>
</dbReference>
<dbReference type="InterPro" id="IPR000847">
    <property type="entry name" value="LysR_HTH_N"/>
</dbReference>
<gene>
    <name evidence="6" type="ORF">J6595_06505</name>
</gene>
<protein>
    <submittedName>
        <fullName evidence="6">LysR family transcriptional regulator</fullName>
    </submittedName>
</protein>
<dbReference type="Gene3D" id="1.10.10.10">
    <property type="entry name" value="Winged helix-like DNA-binding domain superfamily/Winged helix DNA-binding domain"/>
    <property type="match status" value="1"/>
</dbReference>
<sequence length="302" mass="33148">MDVTAALRAFARTIERGSMTGAAADLGISQPAISKHLANLERHVQARLLERSPRHVRATSAGETLYEATRSGLAAIDAAMEGIRIEGGAIEGKLRIHAQTCVGGKVIHPIVMDFQRDHPEVRIELVLENRAIDLVYDNFDMAIRYSRPESQDVVIRRLGFVERILAASPDFLERVGGIDDPLKLGAVPLVTTAQVLSPGRSLTLTKGNEQHQIPVRPFLHTNDANVILNTLLTGHACGPIQALFAGEALKDGRLRRILPAYEVKSAEMMLAYPSVRFMRPVVRAFADRLVEEVKSVEGIVCR</sequence>
<comment type="caution">
    <text evidence="6">The sequence shown here is derived from an EMBL/GenBank/DDBJ whole genome shotgun (WGS) entry which is preliminary data.</text>
</comment>
<dbReference type="SUPFAM" id="SSF53850">
    <property type="entry name" value="Periplasmic binding protein-like II"/>
    <property type="match status" value="1"/>
</dbReference>
<dbReference type="InterPro" id="IPR036390">
    <property type="entry name" value="WH_DNA-bd_sf"/>
</dbReference>
<evidence type="ECO:0000256" key="3">
    <source>
        <dbReference type="ARBA" id="ARBA00023125"/>
    </source>
</evidence>
<dbReference type="RefSeq" id="WP_209593636.1">
    <property type="nucleotide sequence ID" value="NZ_JAGJCF010000003.1"/>
</dbReference>
<reference evidence="6 7" key="1">
    <citation type="submission" date="2021-04" db="EMBL/GenBank/DDBJ databases">
        <title>Whole genome sequence of Jiella sp. KSK16Y-1.</title>
        <authorList>
            <person name="Tuo L."/>
        </authorList>
    </citation>
    <scope>NUCLEOTIDE SEQUENCE [LARGE SCALE GENOMIC DNA]</scope>
    <source>
        <strain evidence="6 7">KSK16Y-1</strain>
    </source>
</reference>
<keyword evidence="2" id="KW-0805">Transcription regulation</keyword>
<evidence type="ECO:0000259" key="5">
    <source>
        <dbReference type="PROSITE" id="PS50931"/>
    </source>
</evidence>
<evidence type="ECO:0000313" key="7">
    <source>
        <dbReference type="Proteomes" id="UP000678276"/>
    </source>
</evidence>
<feature type="domain" description="HTH lysR-type" evidence="5">
    <location>
        <begin position="1"/>
        <end position="59"/>
    </location>
</feature>
<dbReference type="PANTHER" id="PTHR30537:SF5">
    <property type="entry name" value="HTH-TYPE TRANSCRIPTIONAL ACTIVATOR TTDR-RELATED"/>
    <property type="match status" value="1"/>
</dbReference>
<dbReference type="PROSITE" id="PS50931">
    <property type="entry name" value="HTH_LYSR"/>
    <property type="match status" value="1"/>
</dbReference>
<keyword evidence="4" id="KW-0804">Transcription</keyword>
<dbReference type="PANTHER" id="PTHR30537">
    <property type="entry name" value="HTH-TYPE TRANSCRIPTIONAL REGULATOR"/>
    <property type="match status" value="1"/>
</dbReference>
<dbReference type="Proteomes" id="UP000678276">
    <property type="component" value="Unassembled WGS sequence"/>
</dbReference>
<dbReference type="Gene3D" id="3.40.190.290">
    <property type="match status" value="1"/>
</dbReference>
<comment type="similarity">
    <text evidence="1">Belongs to the LysR transcriptional regulatory family.</text>
</comment>
<dbReference type="SUPFAM" id="SSF46785">
    <property type="entry name" value="Winged helix' DNA-binding domain"/>
    <property type="match status" value="1"/>
</dbReference>
<dbReference type="InterPro" id="IPR036388">
    <property type="entry name" value="WH-like_DNA-bd_sf"/>
</dbReference>
<evidence type="ECO:0000256" key="2">
    <source>
        <dbReference type="ARBA" id="ARBA00023015"/>
    </source>
</evidence>
<evidence type="ECO:0000256" key="1">
    <source>
        <dbReference type="ARBA" id="ARBA00009437"/>
    </source>
</evidence>
<evidence type="ECO:0000256" key="4">
    <source>
        <dbReference type="ARBA" id="ARBA00023163"/>
    </source>
</evidence>
<dbReference type="Pfam" id="PF03466">
    <property type="entry name" value="LysR_substrate"/>
    <property type="match status" value="1"/>
</dbReference>
<dbReference type="CDD" id="cd08422">
    <property type="entry name" value="PBP2_CrgA_like"/>
    <property type="match status" value="1"/>
</dbReference>
<keyword evidence="3" id="KW-0238">DNA-binding</keyword>
<name>A0ABS4BEP8_9HYPH</name>
<dbReference type="Pfam" id="PF00126">
    <property type="entry name" value="HTH_1"/>
    <property type="match status" value="1"/>
</dbReference>
<keyword evidence="7" id="KW-1185">Reference proteome</keyword>
<dbReference type="EMBL" id="JAGJCF010000003">
    <property type="protein sequence ID" value="MBP0615225.1"/>
    <property type="molecule type" value="Genomic_DNA"/>
</dbReference>
<evidence type="ECO:0000313" key="6">
    <source>
        <dbReference type="EMBL" id="MBP0615225.1"/>
    </source>
</evidence>
<organism evidence="6 7">
    <name type="scientific">Jiella mangrovi</name>
    <dbReference type="NCBI Taxonomy" id="2821407"/>
    <lineage>
        <taxon>Bacteria</taxon>
        <taxon>Pseudomonadati</taxon>
        <taxon>Pseudomonadota</taxon>
        <taxon>Alphaproteobacteria</taxon>
        <taxon>Hyphomicrobiales</taxon>
        <taxon>Aurantimonadaceae</taxon>
        <taxon>Jiella</taxon>
    </lineage>
</organism>
<accession>A0ABS4BEP8</accession>
<dbReference type="InterPro" id="IPR058163">
    <property type="entry name" value="LysR-type_TF_proteobact-type"/>
</dbReference>